<evidence type="ECO:0000256" key="8">
    <source>
        <dbReference type="PIRSR" id="PIRSR605150-2"/>
    </source>
</evidence>
<protein>
    <submittedName>
        <fullName evidence="10">Uncharacterized protein</fullName>
    </submittedName>
</protein>
<dbReference type="GO" id="GO:0016020">
    <property type="term" value="C:membrane"/>
    <property type="evidence" value="ECO:0007669"/>
    <property type="project" value="InterPro"/>
</dbReference>
<evidence type="ECO:0000256" key="7">
    <source>
        <dbReference type="ARBA" id="ARBA00023316"/>
    </source>
</evidence>
<organism evidence="10">
    <name type="scientific">Spirodela intermedia</name>
    <name type="common">Intermediate duckweed</name>
    <dbReference type="NCBI Taxonomy" id="51605"/>
    <lineage>
        <taxon>Eukaryota</taxon>
        <taxon>Viridiplantae</taxon>
        <taxon>Streptophyta</taxon>
        <taxon>Embryophyta</taxon>
        <taxon>Tracheophyta</taxon>
        <taxon>Spermatophyta</taxon>
        <taxon>Magnoliopsida</taxon>
        <taxon>Liliopsida</taxon>
        <taxon>Araceae</taxon>
        <taxon>Lemnoideae</taxon>
        <taxon>Spirodela</taxon>
    </lineage>
</organism>
<dbReference type="EMBL" id="LR743596">
    <property type="protein sequence ID" value="CAA2626443.1"/>
    <property type="molecule type" value="Genomic_DNA"/>
</dbReference>
<dbReference type="GO" id="GO:0071669">
    <property type="term" value="P:plant-type cell wall organization or biogenesis"/>
    <property type="evidence" value="ECO:0007669"/>
    <property type="project" value="UniProtKB-ARBA"/>
</dbReference>
<keyword evidence="11" id="KW-1185">Reference proteome</keyword>
<dbReference type="PANTHER" id="PTHR13301">
    <property type="entry name" value="X-BOX TRANSCRIPTION FACTOR-RELATED"/>
    <property type="match status" value="1"/>
</dbReference>
<dbReference type="GO" id="GO:0071555">
    <property type="term" value="P:cell wall organization"/>
    <property type="evidence" value="ECO:0007669"/>
    <property type="project" value="UniProtKB-KW"/>
</dbReference>
<dbReference type="EMBL" id="CACRZD030000009">
    <property type="protein sequence ID" value="CAA6665754.1"/>
    <property type="molecule type" value="Genomic_DNA"/>
</dbReference>
<evidence type="ECO:0000256" key="6">
    <source>
        <dbReference type="ARBA" id="ARBA00023136"/>
    </source>
</evidence>
<keyword evidence="2" id="KW-0328">Glycosyltransferase</keyword>
<proteinExistence type="predicted"/>
<accession>A0A7I8J6T7</accession>
<sequence>MVTFASEEGEPDVLNTVQVAPLVHLNRAHAVIYSCAILGLLYNRAHSLLRSPDHLSFALFLTMTVADLVFAFMWALAQAFRWRPVRRQEEGWPGLDVFICTADPYKEPPMSVANTALSAMAFDYPTDRLSVYISDDGGSPLTLFAFMEAARFARYWLPSAGSRGWRGAQRPISDRAPAAAATARRSRYESGPSDSQRIQIKIKKVFFFVTQVLADSSKDLDISDSPLPNLIYVSRGKSRASPHHFKAGALNALVILLLLTS</sequence>
<evidence type="ECO:0000256" key="3">
    <source>
        <dbReference type="ARBA" id="ARBA00022679"/>
    </source>
</evidence>
<keyword evidence="4 9" id="KW-0812">Transmembrane</keyword>
<feature type="transmembrane region" description="Helical" evidence="9">
    <location>
        <begin position="57"/>
        <end position="77"/>
    </location>
</feature>
<evidence type="ECO:0000256" key="1">
    <source>
        <dbReference type="ARBA" id="ARBA00004127"/>
    </source>
</evidence>
<dbReference type="GO" id="GO:0012505">
    <property type="term" value="C:endomembrane system"/>
    <property type="evidence" value="ECO:0007669"/>
    <property type="project" value="UniProtKB-SubCell"/>
</dbReference>
<evidence type="ECO:0000256" key="5">
    <source>
        <dbReference type="ARBA" id="ARBA00022989"/>
    </source>
</evidence>
<keyword evidence="6 9" id="KW-0472">Membrane</keyword>
<reference evidence="10 11" key="1">
    <citation type="submission" date="2019-12" db="EMBL/GenBank/DDBJ databases">
        <authorList>
            <person name="Scholz U."/>
            <person name="Mascher M."/>
            <person name="Fiebig A."/>
        </authorList>
    </citation>
    <scope>NUCLEOTIDE SEQUENCE</scope>
</reference>
<comment type="subcellular location">
    <subcellularLocation>
        <location evidence="1">Endomembrane system</location>
        <topology evidence="1">Multi-pass membrane protein</topology>
    </subcellularLocation>
</comment>
<keyword evidence="5 9" id="KW-1133">Transmembrane helix</keyword>
<keyword evidence="3" id="KW-0808">Transferase</keyword>
<evidence type="ECO:0000256" key="4">
    <source>
        <dbReference type="ARBA" id="ARBA00022692"/>
    </source>
</evidence>
<name>A0A7I8J6T7_SPIIN</name>
<evidence type="ECO:0000313" key="10">
    <source>
        <dbReference type="EMBL" id="CAA2626443.1"/>
    </source>
</evidence>
<keyword evidence="7" id="KW-0961">Cell wall biogenesis/degradation</keyword>
<dbReference type="AlphaFoldDB" id="A0A7I8J6T7"/>
<evidence type="ECO:0000256" key="2">
    <source>
        <dbReference type="ARBA" id="ARBA00022676"/>
    </source>
</evidence>
<evidence type="ECO:0000313" key="11">
    <source>
        <dbReference type="Proteomes" id="UP001189122"/>
    </source>
</evidence>
<feature type="binding site" evidence="8">
    <location>
        <position position="136"/>
    </location>
    <ligand>
        <name>UDP-alpha-D-glucose</name>
        <dbReference type="ChEBI" id="CHEBI:58885"/>
    </ligand>
</feature>
<evidence type="ECO:0000256" key="9">
    <source>
        <dbReference type="SAM" id="Phobius"/>
    </source>
</evidence>
<dbReference type="Gene3D" id="3.90.550.10">
    <property type="entry name" value="Spore Coat Polysaccharide Biosynthesis Protein SpsA, Chain A"/>
    <property type="match status" value="1"/>
</dbReference>
<feature type="binding site" evidence="8">
    <location>
        <position position="107"/>
    </location>
    <ligand>
        <name>UDP-alpha-D-glucose</name>
        <dbReference type="ChEBI" id="CHEBI:58885"/>
    </ligand>
</feature>
<feature type="binding site" evidence="8">
    <location>
        <position position="106"/>
    </location>
    <ligand>
        <name>UDP-alpha-D-glucose</name>
        <dbReference type="ChEBI" id="CHEBI:58885"/>
    </ligand>
</feature>
<dbReference type="InterPro" id="IPR029044">
    <property type="entry name" value="Nucleotide-diphossugar_trans"/>
</dbReference>
<dbReference type="GO" id="GO:0016760">
    <property type="term" value="F:cellulose synthase (UDP-forming) activity"/>
    <property type="evidence" value="ECO:0007669"/>
    <property type="project" value="InterPro"/>
</dbReference>
<dbReference type="GO" id="GO:0030244">
    <property type="term" value="P:cellulose biosynthetic process"/>
    <property type="evidence" value="ECO:0007669"/>
    <property type="project" value="InterPro"/>
</dbReference>
<dbReference type="InterPro" id="IPR005150">
    <property type="entry name" value="Cellulose_synth"/>
</dbReference>
<gene>
    <name evidence="10" type="ORF">SI7747_09012143</name>
</gene>
<dbReference type="Proteomes" id="UP001189122">
    <property type="component" value="Unassembled WGS sequence"/>
</dbReference>
<dbReference type="Pfam" id="PF03552">
    <property type="entry name" value="Cellulose_synt"/>
    <property type="match status" value="2"/>
</dbReference>